<dbReference type="PANTHER" id="PTHR44154">
    <property type="entry name" value="QUINONE OXIDOREDUCTASE"/>
    <property type="match status" value="1"/>
</dbReference>
<dbReference type="SUPFAM" id="SSF51735">
    <property type="entry name" value="NAD(P)-binding Rossmann-fold domains"/>
    <property type="match status" value="1"/>
</dbReference>
<sequence>MGGEVTIRVRAAGLSHLTLSRGRAEPPLVPGAEVAGTVLAAPRESGFAAGDRVLALCRRGGLAEVAVADTEDTFALPAALSFERGAAVLVDYLTAHFAVVERGGLAVGESVLVRGAERGAGIATVQVARAFGAGRVAAVEGGEDFRAAVRAGGLIDLAVDLVGGDSFVDVLRCLGPEGRAVAVPAAGADPAGFRVNRLLLNNIDVVAADWAGWALGGSGRLANAWAELAPHLNRGALDPVVERVHGLERLPHALAAFAEGTARGKLVVRL</sequence>
<dbReference type="InterPro" id="IPR036291">
    <property type="entry name" value="NAD(P)-bd_dom_sf"/>
</dbReference>
<dbReference type="Pfam" id="PF13602">
    <property type="entry name" value="ADH_zinc_N_2"/>
    <property type="match status" value="1"/>
</dbReference>
<dbReference type="InterPro" id="IPR020843">
    <property type="entry name" value="ER"/>
</dbReference>
<organism evidence="3 4">
    <name type="scientific">Phytohabitans houttuyneae</name>
    <dbReference type="NCBI Taxonomy" id="1076126"/>
    <lineage>
        <taxon>Bacteria</taxon>
        <taxon>Bacillati</taxon>
        <taxon>Actinomycetota</taxon>
        <taxon>Actinomycetes</taxon>
        <taxon>Micromonosporales</taxon>
        <taxon>Micromonosporaceae</taxon>
    </lineage>
</organism>
<dbReference type="SMART" id="SM00829">
    <property type="entry name" value="PKS_ER"/>
    <property type="match status" value="1"/>
</dbReference>
<evidence type="ECO:0000259" key="2">
    <source>
        <dbReference type="SMART" id="SM00829"/>
    </source>
</evidence>
<accession>A0A6V8KJR1</accession>
<dbReference type="Proteomes" id="UP000482800">
    <property type="component" value="Unassembled WGS sequence"/>
</dbReference>
<dbReference type="AlphaFoldDB" id="A0A6V8KJR1"/>
<reference evidence="3 4" key="1">
    <citation type="submission" date="2020-03" db="EMBL/GenBank/DDBJ databases">
        <title>Whole genome shotgun sequence of Phytohabitans houttuyneae NBRC 108639.</title>
        <authorList>
            <person name="Komaki H."/>
            <person name="Tamura T."/>
        </authorList>
    </citation>
    <scope>NUCLEOTIDE SEQUENCE [LARGE SCALE GENOMIC DNA]</scope>
    <source>
        <strain evidence="3 4">NBRC 108639</strain>
    </source>
</reference>
<evidence type="ECO:0000256" key="1">
    <source>
        <dbReference type="ARBA" id="ARBA00022857"/>
    </source>
</evidence>
<dbReference type="RefSeq" id="WP_173062824.1">
    <property type="nucleotide sequence ID" value="NZ_BAABGO010000054.1"/>
</dbReference>
<dbReference type="InterPro" id="IPR051603">
    <property type="entry name" value="Zinc-ADH_QOR/CCCR"/>
</dbReference>
<dbReference type="PANTHER" id="PTHR44154:SF1">
    <property type="entry name" value="QUINONE OXIDOREDUCTASE"/>
    <property type="match status" value="1"/>
</dbReference>
<reference evidence="3 4" key="2">
    <citation type="submission" date="2020-03" db="EMBL/GenBank/DDBJ databases">
        <authorList>
            <person name="Ichikawa N."/>
            <person name="Kimura A."/>
            <person name="Kitahashi Y."/>
            <person name="Uohara A."/>
        </authorList>
    </citation>
    <scope>NUCLEOTIDE SEQUENCE [LARGE SCALE GENOMIC DNA]</scope>
    <source>
        <strain evidence="3 4">NBRC 108639</strain>
    </source>
</reference>
<evidence type="ECO:0000313" key="4">
    <source>
        <dbReference type="Proteomes" id="UP000482800"/>
    </source>
</evidence>
<dbReference type="GO" id="GO:0016491">
    <property type="term" value="F:oxidoreductase activity"/>
    <property type="evidence" value="ECO:0007669"/>
    <property type="project" value="InterPro"/>
</dbReference>
<dbReference type="InterPro" id="IPR013154">
    <property type="entry name" value="ADH-like_N"/>
</dbReference>
<proteinExistence type="predicted"/>
<feature type="domain" description="Enoyl reductase (ER)" evidence="2">
    <location>
        <begin position="2"/>
        <end position="268"/>
    </location>
</feature>
<protein>
    <submittedName>
        <fullName evidence="3">NADPH:quinone oxidoreductase</fullName>
    </submittedName>
</protein>
<keyword evidence="1" id="KW-0521">NADP</keyword>
<name>A0A6V8KJR1_9ACTN</name>
<dbReference type="Gene3D" id="3.90.180.10">
    <property type="entry name" value="Medium-chain alcohol dehydrogenases, catalytic domain"/>
    <property type="match status" value="2"/>
</dbReference>
<dbReference type="InterPro" id="IPR011032">
    <property type="entry name" value="GroES-like_sf"/>
</dbReference>
<dbReference type="SUPFAM" id="SSF50129">
    <property type="entry name" value="GroES-like"/>
    <property type="match status" value="1"/>
</dbReference>
<comment type="caution">
    <text evidence="3">The sequence shown here is derived from an EMBL/GenBank/DDBJ whole genome shotgun (WGS) entry which is preliminary data.</text>
</comment>
<dbReference type="Gene3D" id="3.40.50.720">
    <property type="entry name" value="NAD(P)-binding Rossmann-like Domain"/>
    <property type="match status" value="2"/>
</dbReference>
<dbReference type="EMBL" id="BLPF01000002">
    <property type="protein sequence ID" value="GFJ82389.1"/>
    <property type="molecule type" value="Genomic_DNA"/>
</dbReference>
<gene>
    <name evidence="3" type="primary">fadB4</name>
    <name evidence="3" type="ORF">Phou_065690</name>
</gene>
<keyword evidence="4" id="KW-1185">Reference proteome</keyword>
<evidence type="ECO:0000313" key="3">
    <source>
        <dbReference type="EMBL" id="GFJ82389.1"/>
    </source>
</evidence>
<dbReference type="Pfam" id="PF08240">
    <property type="entry name" value="ADH_N"/>
    <property type="match status" value="1"/>
</dbReference>